<dbReference type="Gene3D" id="3.30.1780.10">
    <property type="entry name" value="ornithine cyclodeaminase, domain 1"/>
    <property type="match status" value="1"/>
</dbReference>
<dbReference type="AlphaFoldDB" id="A0ABC8BZ30"/>
<dbReference type="PANTHER" id="PTHR13812:SF19">
    <property type="entry name" value="KETIMINE REDUCTASE MU-CRYSTALLIN"/>
    <property type="match status" value="1"/>
</dbReference>
<sequence>MYEFSVIGGKTARAVIGSSRQAIVDVVRDTYLAHDAGDSVNPDSYFLRFPEKPDARIIALPAHLGGAADVSGIKWISSFPANIERGIPRASAALLLNDYETGYPFACLEASQISAARTAASAVLAAEQLTGGRTAGKLTVVGAGIIARNILEFFKSRDWQVTSLSVHDKSEEYGAALAAHATGTLGYPATTDPDLASALTGADVVVLATTAAEPYIVDPAAFAPGQVVLNISLRDIGPELIEGSYNILDDIDHCLKANTSPHLAEQKYGDRHFITGTLAQFIKGEVTTGSDKPVIFSPFGLGVLDLAVGLHVFHAARESGEAVEIADFFGETTRW</sequence>
<protein>
    <submittedName>
        <fullName evidence="1">2,3-diaminopropionate biosynthesis protein SbnB</fullName>
    </submittedName>
</protein>
<evidence type="ECO:0000313" key="2">
    <source>
        <dbReference type="Proteomes" id="UP000192251"/>
    </source>
</evidence>
<gene>
    <name evidence="1" type="ORF">B7C62_24030</name>
</gene>
<keyword evidence="2" id="KW-1185">Reference proteome</keyword>
<dbReference type="Pfam" id="PF02423">
    <property type="entry name" value="OCD_Mu_crystall"/>
    <property type="match status" value="1"/>
</dbReference>
<evidence type="ECO:0000313" key="1">
    <source>
        <dbReference type="EMBL" id="ARF74960.1"/>
    </source>
</evidence>
<dbReference type="Gene3D" id="3.40.50.720">
    <property type="entry name" value="NAD(P)-binding Rossmann-like Domain"/>
    <property type="match status" value="1"/>
</dbReference>
<dbReference type="PANTHER" id="PTHR13812">
    <property type="entry name" value="KETIMINE REDUCTASE MU-CRYSTALLIN"/>
    <property type="match status" value="1"/>
</dbReference>
<dbReference type="NCBIfam" id="TIGR03944">
    <property type="entry name" value="dehyd_SbnB_fam"/>
    <property type="match status" value="1"/>
</dbReference>
<dbReference type="Proteomes" id="UP000192251">
    <property type="component" value="Chromosome"/>
</dbReference>
<dbReference type="KEGG" id="kab:B7C62_24030"/>
<dbReference type="InterPro" id="IPR003462">
    <property type="entry name" value="ODC_Mu_crystall"/>
</dbReference>
<dbReference type="RefSeq" id="WP_084749010.1">
    <property type="nucleotide sequence ID" value="NZ_CP020563.1"/>
</dbReference>
<name>A0ABC8BZ30_9ACTN</name>
<dbReference type="SUPFAM" id="SSF51735">
    <property type="entry name" value="NAD(P)-binding Rossmann-fold domains"/>
    <property type="match status" value="1"/>
</dbReference>
<reference evidence="1 2" key="1">
    <citation type="submission" date="2017-04" db="EMBL/GenBank/DDBJ databases">
        <title>The complete genome sequence of Streptomyces albolongus YIM 101047, the producer of novel bafilomycins and novel odoriferous sesquiterpenoids.</title>
        <authorList>
            <person name="Yin M."/>
            <person name="Jiang Y."/>
        </authorList>
    </citation>
    <scope>NUCLEOTIDE SEQUENCE [LARGE SCALE GENOMIC DNA]</scope>
    <source>
        <strain evidence="1 2">YIM 101047</strain>
    </source>
</reference>
<accession>A0ABC8BZ30</accession>
<organism evidence="1 2">
    <name type="scientific">Kitasatospora albolonga</name>
    <dbReference type="NCBI Taxonomy" id="68173"/>
    <lineage>
        <taxon>Bacteria</taxon>
        <taxon>Bacillati</taxon>
        <taxon>Actinomycetota</taxon>
        <taxon>Actinomycetes</taxon>
        <taxon>Kitasatosporales</taxon>
        <taxon>Streptomycetaceae</taxon>
        <taxon>Kitasatospora</taxon>
    </lineage>
</organism>
<proteinExistence type="predicted"/>
<dbReference type="EMBL" id="CP020563">
    <property type="protein sequence ID" value="ARF74960.1"/>
    <property type="molecule type" value="Genomic_DNA"/>
</dbReference>
<dbReference type="PIRSF" id="PIRSF001439">
    <property type="entry name" value="CryM"/>
    <property type="match status" value="1"/>
</dbReference>
<dbReference type="InterPro" id="IPR036291">
    <property type="entry name" value="NAD(P)-bd_dom_sf"/>
</dbReference>
<dbReference type="InterPro" id="IPR023866">
    <property type="entry name" value="SbnB"/>
</dbReference>
<dbReference type="InterPro" id="IPR023401">
    <property type="entry name" value="ODC_N"/>
</dbReference>